<dbReference type="InParanoid" id="A0A3N4KN87"/>
<organism evidence="2 3">
    <name type="scientific">Morchella conica CCBAS932</name>
    <dbReference type="NCBI Taxonomy" id="1392247"/>
    <lineage>
        <taxon>Eukaryota</taxon>
        <taxon>Fungi</taxon>
        <taxon>Dikarya</taxon>
        <taxon>Ascomycota</taxon>
        <taxon>Pezizomycotina</taxon>
        <taxon>Pezizomycetes</taxon>
        <taxon>Pezizales</taxon>
        <taxon>Morchellaceae</taxon>
        <taxon>Morchella</taxon>
    </lineage>
</organism>
<evidence type="ECO:0000313" key="3">
    <source>
        <dbReference type="Proteomes" id="UP000277580"/>
    </source>
</evidence>
<feature type="region of interest" description="Disordered" evidence="1">
    <location>
        <begin position="1"/>
        <end position="26"/>
    </location>
</feature>
<sequence length="196" mass="21859">MKSKPSRVSTACSSPAATPCISTSPSRWPSPLWRPRSRLSHCWPRCVGSWRGRRRRGGEVGGIAAMLLQRGKPETSNRSPMYAKNACPEESADNVVDLFKQLALMFDTTGDQVYLDGALGVVEGLEIVDPRIIGDIQRLQLAHKARADLEADLDDIMEGRLREPSQKMGQRAADRIIQIAVLISKRKLSVYQAWFR</sequence>
<name>A0A3N4KN87_9PEZI</name>
<dbReference type="EMBL" id="ML119132">
    <property type="protein sequence ID" value="RPB11970.1"/>
    <property type="molecule type" value="Genomic_DNA"/>
</dbReference>
<reference evidence="2 3" key="1">
    <citation type="journal article" date="2018" name="Nat. Ecol. Evol.">
        <title>Pezizomycetes genomes reveal the molecular basis of ectomycorrhizal truffle lifestyle.</title>
        <authorList>
            <person name="Murat C."/>
            <person name="Payen T."/>
            <person name="Noel B."/>
            <person name="Kuo A."/>
            <person name="Morin E."/>
            <person name="Chen J."/>
            <person name="Kohler A."/>
            <person name="Krizsan K."/>
            <person name="Balestrini R."/>
            <person name="Da Silva C."/>
            <person name="Montanini B."/>
            <person name="Hainaut M."/>
            <person name="Levati E."/>
            <person name="Barry K.W."/>
            <person name="Belfiori B."/>
            <person name="Cichocki N."/>
            <person name="Clum A."/>
            <person name="Dockter R.B."/>
            <person name="Fauchery L."/>
            <person name="Guy J."/>
            <person name="Iotti M."/>
            <person name="Le Tacon F."/>
            <person name="Lindquist E.A."/>
            <person name="Lipzen A."/>
            <person name="Malagnac F."/>
            <person name="Mello A."/>
            <person name="Molinier V."/>
            <person name="Miyauchi S."/>
            <person name="Poulain J."/>
            <person name="Riccioni C."/>
            <person name="Rubini A."/>
            <person name="Sitrit Y."/>
            <person name="Splivallo R."/>
            <person name="Traeger S."/>
            <person name="Wang M."/>
            <person name="Zifcakova L."/>
            <person name="Wipf D."/>
            <person name="Zambonelli A."/>
            <person name="Paolocci F."/>
            <person name="Nowrousian M."/>
            <person name="Ottonello S."/>
            <person name="Baldrian P."/>
            <person name="Spatafora J.W."/>
            <person name="Henrissat B."/>
            <person name="Nagy L.G."/>
            <person name="Aury J.M."/>
            <person name="Wincker P."/>
            <person name="Grigoriev I.V."/>
            <person name="Bonfante P."/>
            <person name="Martin F.M."/>
        </authorList>
    </citation>
    <scope>NUCLEOTIDE SEQUENCE [LARGE SCALE GENOMIC DNA]</scope>
    <source>
        <strain evidence="2 3">CCBAS932</strain>
    </source>
</reference>
<feature type="compositionally biased region" description="Polar residues" evidence="1">
    <location>
        <begin position="1"/>
        <end position="23"/>
    </location>
</feature>
<dbReference type="OrthoDB" id="10477591at2759"/>
<gene>
    <name evidence="2" type="ORF">P167DRAFT_183454</name>
</gene>
<keyword evidence="3" id="KW-1185">Reference proteome</keyword>
<accession>A0A3N4KN87</accession>
<protein>
    <submittedName>
        <fullName evidence="2">Uncharacterized protein</fullName>
    </submittedName>
</protein>
<evidence type="ECO:0000256" key="1">
    <source>
        <dbReference type="SAM" id="MobiDB-lite"/>
    </source>
</evidence>
<dbReference type="AlphaFoldDB" id="A0A3N4KN87"/>
<proteinExistence type="predicted"/>
<evidence type="ECO:0000313" key="2">
    <source>
        <dbReference type="EMBL" id="RPB11970.1"/>
    </source>
</evidence>
<dbReference type="Proteomes" id="UP000277580">
    <property type="component" value="Unassembled WGS sequence"/>
</dbReference>